<name>A0A8T2BMN6_ARASU</name>
<dbReference type="PROSITE" id="PS50144">
    <property type="entry name" value="MATH"/>
    <property type="match status" value="1"/>
</dbReference>
<dbReference type="PANTHER" id="PTHR46236:SF12">
    <property type="entry name" value="MATH DOMAIN-CONTAINING PROTEIN"/>
    <property type="match status" value="1"/>
</dbReference>
<proteinExistence type="predicted"/>
<dbReference type="PANTHER" id="PTHR46236">
    <property type="entry name" value="TRAF-LIKE SUPERFAMILY PROTEIN"/>
    <property type="match status" value="1"/>
</dbReference>
<keyword evidence="1" id="KW-0175">Coiled coil</keyword>
<protein>
    <submittedName>
        <fullName evidence="3">MATH/TRAF domain</fullName>
    </submittedName>
</protein>
<dbReference type="AlphaFoldDB" id="A0A8T2BMN6"/>
<dbReference type="OrthoDB" id="1111795at2759"/>
<dbReference type="Pfam" id="PF22486">
    <property type="entry name" value="MATH_2"/>
    <property type="match status" value="1"/>
</dbReference>
<organism evidence="3 4">
    <name type="scientific">Arabidopsis suecica</name>
    <name type="common">Swedish thale-cress</name>
    <name type="synonym">Cardaminopsis suecica</name>
    <dbReference type="NCBI Taxonomy" id="45249"/>
    <lineage>
        <taxon>Eukaryota</taxon>
        <taxon>Viridiplantae</taxon>
        <taxon>Streptophyta</taxon>
        <taxon>Embryophyta</taxon>
        <taxon>Tracheophyta</taxon>
        <taxon>Spermatophyta</taxon>
        <taxon>Magnoliopsida</taxon>
        <taxon>eudicotyledons</taxon>
        <taxon>Gunneridae</taxon>
        <taxon>Pentapetalae</taxon>
        <taxon>rosids</taxon>
        <taxon>malvids</taxon>
        <taxon>Brassicales</taxon>
        <taxon>Brassicaceae</taxon>
        <taxon>Camelineae</taxon>
        <taxon>Arabidopsis</taxon>
    </lineage>
</organism>
<sequence>MASPTFLSCGWEWYVLVDPKENEDDLRLYLCVHNSKSLITGWRTRASYRFFLLNQSGKVLYRAAAWGNRTLPLSKLKEEGHLENNKLIIKVEVKAGEERYVTGTEMFEIEGFEVPSSQVFSVSQLFMKHPDIANDFKLNGKGLKTAYMNIVLSLIETLCRPPLSFSESELSNIDSELSELTEAGFKLDWLKTKLEEVSLERKKAIADDLGVQELEERVKNMELSLSDLRVELESEKAQYAAAASKMLSFSDII</sequence>
<feature type="coiled-coil region" evidence="1">
    <location>
        <begin position="211"/>
        <end position="245"/>
    </location>
</feature>
<dbReference type="Proteomes" id="UP000694251">
    <property type="component" value="Chromosome 7"/>
</dbReference>
<evidence type="ECO:0000259" key="2">
    <source>
        <dbReference type="PROSITE" id="PS50144"/>
    </source>
</evidence>
<comment type="caution">
    <text evidence="3">The sequence shown here is derived from an EMBL/GenBank/DDBJ whole genome shotgun (WGS) entry which is preliminary data.</text>
</comment>
<dbReference type="EMBL" id="JAEFBJ010000007">
    <property type="protein sequence ID" value="KAG7588115.1"/>
    <property type="molecule type" value="Genomic_DNA"/>
</dbReference>
<gene>
    <name evidence="3" type="ORF">ISN44_As07g004670</name>
</gene>
<accession>A0A8T2BMN6</accession>
<evidence type="ECO:0000313" key="3">
    <source>
        <dbReference type="EMBL" id="KAG7588115.1"/>
    </source>
</evidence>
<reference evidence="3 4" key="1">
    <citation type="submission" date="2020-12" db="EMBL/GenBank/DDBJ databases">
        <title>Concerted genomic and epigenomic changes stabilize Arabidopsis allopolyploids.</title>
        <authorList>
            <person name="Chen Z."/>
        </authorList>
    </citation>
    <scope>NUCLEOTIDE SEQUENCE [LARGE SCALE GENOMIC DNA]</scope>
    <source>
        <strain evidence="3">As9502</strain>
        <tissue evidence="3">Leaf</tissue>
    </source>
</reference>
<dbReference type="InterPro" id="IPR002083">
    <property type="entry name" value="MATH/TRAF_dom"/>
</dbReference>
<feature type="domain" description="MATH" evidence="2">
    <location>
        <begin position="1"/>
        <end position="93"/>
    </location>
</feature>
<dbReference type="CDD" id="cd00121">
    <property type="entry name" value="MATH"/>
    <property type="match status" value="1"/>
</dbReference>
<evidence type="ECO:0000256" key="1">
    <source>
        <dbReference type="SAM" id="Coils"/>
    </source>
</evidence>
<keyword evidence="4" id="KW-1185">Reference proteome</keyword>
<evidence type="ECO:0000313" key="4">
    <source>
        <dbReference type="Proteomes" id="UP000694251"/>
    </source>
</evidence>
<dbReference type="InterPro" id="IPR050804">
    <property type="entry name" value="MCC"/>
</dbReference>